<dbReference type="PANTHER" id="PTHR43761:SF1">
    <property type="entry name" value="D-ISOMER SPECIFIC 2-HYDROXYACID DEHYDROGENASE CATALYTIC DOMAIN-CONTAINING PROTEIN-RELATED"/>
    <property type="match status" value="1"/>
</dbReference>
<dbReference type="PROSITE" id="PS00065">
    <property type="entry name" value="D_2_HYDROXYACID_DH_1"/>
    <property type="match status" value="1"/>
</dbReference>
<keyword evidence="3" id="KW-0520">NAD</keyword>
<dbReference type="CDD" id="cd12162">
    <property type="entry name" value="2-Hacid_dh_4"/>
    <property type="match status" value="1"/>
</dbReference>
<dbReference type="AlphaFoldDB" id="A0A9D1SUR7"/>
<dbReference type="GO" id="GO:0016616">
    <property type="term" value="F:oxidoreductase activity, acting on the CH-OH group of donors, NAD or NADP as acceptor"/>
    <property type="evidence" value="ECO:0007669"/>
    <property type="project" value="InterPro"/>
</dbReference>
<dbReference type="PROSITE" id="PS00671">
    <property type="entry name" value="D_2_HYDROXYACID_DH_3"/>
    <property type="match status" value="1"/>
</dbReference>
<evidence type="ECO:0000256" key="2">
    <source>
        <dbReference type="ARBA" id="ARBA00023002"/>
    </source>
</evidence>
<evidence type="ECO:0000259" key="6">
    <source>
        <dbReference type="Pfam" id="PF02826"/>
    </source>
</evidence>
<dbReference type="Pfam" id="PF02826">
    <property type="entry name" value="2-Hacid_dh_C"/>
    <property type="match status" value="1"/>
</dbReference>
<dbReference type="Gene3D" id="3.40.50.720">
    <property type="entry name" value="NAD(P)-binding Rossmann-like Domain"/>
    <property type="match status" value="2"/>
</dbReference>
<dbReference type="SUPFAM" id="SSF52283">
    <property type="entry name" value="Formate/glycerate dehydrogenase catalytic domain-like"/>
    <property type="match status" value="1"/>
</dbReference>
<dbReference type="InterPro" id="IPR029753">
    <property type="entry name" value="D-isomer_DH_CS"/>
</dbReference>
<reference evidence="7" key="2">
    <citation type="journal article" date="2021" name="PeerJ">
        <title>Extensive microbial diversity within the chicken gut microbiome revealed by metagenomics and culture.</title>
        <authorList>
            <person name="Gilroy R."/>
            <person name="Ravi A."/>
            <person name="Getino M."/>
            <person name="Pursley I."/>
            <person name="Horton D.L."/>
            <person name="Alikhan N.F."/>
            <person name="Baker D."/>
            <person name="Gharbi K."/>
            <person name="Hall N."/>
            <person name="Watson M."/>
            <person name="Adriaenssens E.M."/>
            <person name="Foster-Nyarko E."/>
            <person name="Jarju S."/>
            <person name="Secka A."/>
            <person name="Antonio M."/>
            <person name="Oren A."/>
            <person name="Chaudhuri R.R."/>
            <person name="La Ragione R."/>
            <person name="Hildebrand F."/>
            <person name="Pallen M.J."/>
        </authorList>
    </citation>
    <scope>NUCLEOTIDE SEQUENCE</scope>
    <source>
        <strain evidence="7">ChiSjej4B22-8349</strain>
    </source>
</reference>
<organism evidence="7 8">
    <name type="scientific">Candidatus Allocopromorpha excrementipullorum</name>
    <dbReference type="NCBI Taxonomy" id="2840743"/>
    <lineage>
        <taxon>Bacteria</taxon>
        <taxon>Bacillati</taxon>
        <taxon>Bacillota</taxon>
        <taxon>Clostridia</taxon>
        <taxon>Eubacteriales</taxon>
        <taxon>Eubacteriaceae</taxon>
        <taxon>Eubacteriaceae incertae sedis</taxon>
        <taxon>Candidatus Allocopromorpha</taxon>
    </lineage>
</organism>
<accession>A0A9D1SUR7</accession>
<dbReference type="Proteomes" id="UP000824130">
    <property type="component" value="Unassembled WGS sequence"/>
</dbReference>
<dbReference type="GO" id="GO:0051287">
    <property type="term" value="F:NAD binding"/>
    <property type="evidence" value="ECO:0007669"/>
    <property type="project" value="InterPro"/>
</dbReference>
<feature type="domain" description="D-isomer specific 2-hydroxyacid dehydrogenase NAD-binding" evidence="6">
    <location>
        <begin position="107"/>
        <end position="272"/>
    </location>
</feature>
<evidence type="ECO:0000256" key="4">
    <source>
        <dbReference type="RuleBase" id="RU003719"/>
    </source>
</evidence>
<dbReference type="PANTHER" id="PTHR43761">
    <property type="entry name" value="D-ISOMER SPECIFIC 2-HYDROXYACID DEHYDROGENASE FAMILY PROTEIN (AFU_ORTHOLOGUE AFUA_1G13630)"/>
    <property type="match status" value="1"/>
</dbReference>
<protein>
    <submittedName>
        <fullName evidence="7">D-2-hydroxyacid dehydrogenase</fullName>
    </submittedName>
</protein>
<comment type="caution">
    <text evidence="7">The sequence shown here is derived from an EMBL/GenBank/DDBJ whole genome shotgun (WGS) entry which is preliminary data.</text>
</comment>
<evidence type="ECO:0000256" key="1">
    <source>
        <dbReference type="ARBA" id="ARBA00005854"/>
    </source>
</evidence>
<dbReference type="Pfam" id="PF00389">
    <property type="entry name" value="2-Hacid_dh"/>
    <property type="match status" value="1"/>
</dbReference>
<dbReference type="InterPro" id="IPR036291">
    <property type="entry name" value="NAD(P)-bd_dom_sf"/>
</dbReference>
<keyword evidence="2 4" id="KW-0560">Oxidoreductase</keyword>
<evidence type="ECO:0000256" key="3">
    <source>
        <dbReference type="ARBA" id="ARBA00023027"/>
    </source>
</evidence>
<dbReference type="EMBL" id="DVOB01000099">
    <property type="protein sequence ID" value="HIU95949.1"/>
    <property type="molecule type" value="Genomic_DNA"/>
</dbReference>
<evidence type="ECO:0000313" key="7">
    <source>
        <dbReference type="EMBL" id="HIU95949.1"/>
    </source>
</evidence>
<dbReference type="InterPro" id="IPR050418">
    <property type="entry name" value="D-iso_2-hydroxyacid_DH_PdxB"/>
</dbReference>
<evidence type="ECO:0000259" key="5">
    <source>
        <dbReference type="Pfam" id="PF00389"/>
    </source>
</evidence>
<dbReference type="InterPro" id="IPR006139">
    <property type="entry name" value="D-isomer_2_OHA_DH_cat_dom"/>
</dbReference>
<feature type="domain" description="D-isomer specific 2-hydroxyacid dehydrogenase catalytic" evidence="5">
    <location>
        <begin position="17"/>
        <end position="302"/>
    </location>
</feature>
<reference evidence="7" key="1">
    <citation type="submission" date="2020-10" db="EMBL/GenBank/DDBJ databases">
        <authorList>
            <person name="Gilroy R."/>
        </authorList>
    </citation>
    <scope>NUCLEOTIDE SEQUENCE</scope>
    <source>
        <strain evidence="7">ChiSjej4B22-8349</strain>
    </source>
</reference>
<dbReference type="InterPro" id="IPR029752">
    <property type="entry name" value="D-isomer_DH_CS1"/>
</dbReference>
<proteinExistence type="inferred from homology"/>
<name>A0A9D1SUR7_9FIRM</name>
<evidence type="ECO:0000313" key="8">
    <source>
        <dbReference type="Proteomes" id="UP000824130"/>
    </source>
</evidence>
<dbReference type="InterPro" id="IPR006140">
    <property type="entry name" value="D-isomer_DH_NAD-bd"/>
</dbReference>
<dbReference type="SUPFAM" id="SSF51735">
    <property type="entry name" value="NAD(P)-binding Rossmann-fold domains"/>
    <property type="match status" value="1"/>
</dbReference>
<sequence>MKSVFLDCAIVNPGDISWEKIQELSDFTWYERTAREQVTGRIRGAEAVFIDAVAMDRKTMEDCPELKFIGIAATGFNHVDLDAARELGIAVANVPSYAGDAVAQHAIALLLAVTNKVQVYNDAIIDGQWQGSQDYTFVKAPLTLLAGKSIGIMGYGAIGRRVGEIAEALGMTVNVYSRDPEAAVTSDVLSLNCPLTRENTGIVDADFISRMKDGAVLINTARGGLVDEKALADALRSGKLAGAGLDVMAQEPPEEDNPLIGLENCYITPHIAFIPIEARRTVVDTCADNLRSFINGGMLNRLV</sequence>
<gene>
    <name evidence="7" type="ORF">IAD25_04470</name>
</gene>
<comment type="similarity">
    <text evidence="1 4">Belongs to the D-isomer specific 2-hydroxyacid dehydrogenase family.</text>
</comment>